<feature type="active site" description="Nucleophile" evidence="6">
    <location>
        <position position="282"/>
    </location>
</feature>
<comment type="caution">
    <text evidence="7">The sequence shown here is derived from an EMBL/GenBank/DDBJ whole genome shotgun (WGS) entry which is preliminary data.</text>
</comment>
<dbReference type="Gene3D" id="3.90.550.10">
    <property type="entry name" value="Spore Coat Polysaccharide Biosynthesis Protein SpsA, Chain A"/>
    <property type="match status" value="1"/>
</dbReference>
<gene>
    <name evidence="7" type="ORF">G7K_6389-t1</name>
</gene>
<dbReference type="PIRSF" id="PIRSF018153">
    <property type="entry name" value="Glyco_trans_15"/>
    <property type="match status" value="1"/>
</dbReference>
<protein>
    <recommendedName>
        <fullName evidence="9">Glycosyltransferase family 15 protein</fullName>
    </recommendedName>
</protein>
<reference evidence="7 8" key="3">
    <citation type="journal article" date="2015" name="Genome Announc.">
        <title>Draft Genome Sequence of the Archiascomycetous Yeast Saitoella complicata.</title>
        <authorList>
            <person name="Yamauchi K."/>
            <person name="Kondo S."/>
            <person name="Hamamoto M."/>
            <person name="Takahashi Y."/>
            <person name="Ogura Y."/>
            <person name="Hayashi T."/>
            <person name="Nishida H."/>
        </authorList>
    </citation>
    <scope>NUCLEOTIDE SEQUENCE [LARGE SCALE GENOMIC DNA]</scope>
    <source>
        <strain evidence="7 8">NRRL Y-17804</strain>
    </source>
</reference>
<dbReference type="GO" id="GO:0006493">
    <property type="term" value="P:protein O-linked glycosylation"/>
    <property type="evidence" value="ECO:0007669"/>
    <property type="project" value="TreeGrafter"/>
</dbReference>
<organism evidence="7 8">
    <name type="scientific">Saitoella complicata (strain BCRC 22490 / CBS 7301 / JCM 7358 / NBRC 10748 / NRRL Y-17804)</name>
    <dbReference type="NCBI Taxonomy" id="698492"/>
    <lineage>
        <taxon>Eukaryota</taxon>
        <taxon>Fungi</taxon>
        <taxon>Dikarya</taxon>
        <taxon>Ascomycota</taxon>
        <taxon>Taphrinomycotina</taxon>
        <taxon>Taphrinomycotina incertae sedis</taxon>
        <taxon>Saitoella</taxon>
    </lineage>
</organism>
<sequence length="385" mass="45291">MPSIHWRKRPLAVALSCIAVFSVAIILLLRSTGTNIDPKRFAHDVFRKKPGPTAAQLPPEDGKRAKAALISLVRNSEIDQLKQSMTELEAVFNHKFNYPWIFFNDEPFDENFKKVTRELTNAEIQYEQIPKEHWEVPSWINKDLMYASFDKLASENVQYSKMLSYHQMCRWNSGMFYKHPALDDYKWYWRVEPNVHFYCDIDYDVFRFMEKNNKTYGFTINLYDSPQSLPTLWPTTEEYIDAHPEYLAPDNSMEWLTDATNRPHHNFLAHGYSACHFWSNFEIADLDFWRGDAYDKYFEYLDKSGGFFYERWGDAPVHSIGVGLFADKSQVHYFDDIGYNHVPFVNCPDLPGKCRGCEPNEFFRGVGLEKENCMPVWNKMMEKAN</sequence>
<evidence type="ECO:0000256" key="1">
    <source>
        <dbReference type="ARBA" id="ARBA00004240"/>
    </source>
</evidence>
<evidence type="ECO:0000313" key="7">
    <source>
        <dbReference type="EMBL" id="GAO52310.1"/>
    </source>
</evidence>
<evidence type="ECO:0000256" key="5">
    <source>
        <dbReference type="ARBA" id="ARBA00022824"/>
    </source>
</evidence>
<comment type="subcellular location">
    <subcellularLocation>
        <location evidence="1">Endoplasmic reticulum</location>
    </subcellularLocation>
</comment>
<dbReference type="EMBL" id="BACD03000065">
    <property type="protein sequence ID" value="GAO52310.1"/>
    <property type="molecule type" value="Genomic_DNA"/>
</dbReference>
<keyword evidence="4" id="KW-0808">Transferase</keyword>
<dbReference type="GO" id="GO:0005783">
    <property type="term" value="C:endoplasmic reticulum"/>
    <property type="evidence" value="ECO:0007669"/>
    <property type="project" value="UniProtKB-SubCell"/>
</dbReference>
<dbReference type="PANTHER" id="PTHR31121:SF7">
    <property type="entry name" value="MANNOSYLTRANSFERASE KTR4-RELATED"/>
    <property type="match status" value="1"/>
</dbReference>
<dbReference type="STRING" id="698492.A0A0E9NS91"/>
<dbReference type="OMA" id="WCFFLYQ"/>
<reference evidence="7 8" key="1">
    <citation type="journal article" date="2011" name="J. Gen. Appl. Microbiol.">
        <title>Draft genome sequencing of the enigmatic yeast Saitoella complicata.</title>
        <authorList>
            <person name="Nishida H."/>
            <person name="Hamamoto M."/>
            <person name="Sugiyama J."/>
        </authorList>
    </citation>
    <scope>NUCLEOTIDE SEQUENCE [LARGE SCALE GENOMIC DNA]</scope>
    <source>
        <strain evidence="7 8">NRRL Y-17804</strain>
    </source>
</reference>
<dbReference type="PANTHER" id="PTHR31121">
    <property type="entry name" value="ALPHA-1,2 MANNOSYLTRANSFERASE KTR1"/>
    <property type="match status" value="1"/>
</dbReference>
<comment type="similarity">
    <text evidence="2">Belongs to the glycosyltransferase 15 family.</text>
</comment>
<name>A0A0E9NS91_SAICN</name>
<evidence type="ECO:0000256" key="2">
    <source>
        <dbReference type="ARBA" id="ARBA00007677"/>
    </source>
</evidence>
<dbReference type="InterPro" id="IPR002685">
    <property type="entry name" value="Glyco_trans_15"/>
</dbReference>
<keyword evidence="5" id="KW-0256">Endoplasmic reticulum</keyword>
<dbReference type="GO" id="GO:0016020">
    <property type="term" value="C:membrane"/>
    <property type="evidence" value="ECO:0007669"/>
    <property type="project" value="InterPro"/>
</dbReference>
<evidence type="ECO:0000256" key="6">
    <source>
        <dbReference type="PIRSR" id="PIRSR018153-1"/>
    </source>
</evidence>
<dbReference type="GO" id="GO:0006487">
    <property type="term" value="P:protein N-linked glycosylation"/>
    <property type="evidence" value="ECO:0007669"/>
    <property type="project" value="TreeGrafter"/>
</dbReference>
<reference evidence="7 8" key="2">
    <citation type="journal article" date="2014" name="J. Gen. Appl. Microbiol.">
        <title>The early diverging ascomycetous budding yeast Saitoella complicata has three histone deacetylases belonging to the Clr6, Hos2, and Rpd3 lineages.</title>
        <authorList>
            <person name="Nishida H."/>
            <person name="Matsumoto T."/>
            <person name="Kondo S."/>
            <person name="Hamamoto M."/>
            <person name="Yoshikawa H."/>
        </authorList>
    </citation>
    <scope>NUCLEOTIDE SEQUENCE [LARGE SCALE GENOMIC DNA]</scope>
    <source>
        <strain evidence="7 8">NRRL Y-17804</strain>
    </source>
</reference>
<keyword evidence="8" id="KW-1185">Reference proteome</keyword>
<dbReference type="AlphaFoldDB" id="A0A0E9NS91"/>
<keyword evidence="3" id="KW-0328">Glycosyltransferase</keyword>
<dbReference type="InterPro" id="IPR029044">
    <property type="entry name" value="Nucleotide-diphossugar_trans"/>
</dbReference>
<dbReference type="GO" id="GO:0000026">
    <property type="term" value="F:alpha-1,2-mannosyltransferase activity"/>
    <property type="evidence" value="ECO:0007669"/>
    <property type="project" value="TreeGrafter"/>
</dbReference>
<dbReference type="Proteomes" id="UP000033140">
    <property type="component" value="Unassembled WGS sequence"/>
</dbReference>
<dbReference type="GO" id="GO:0005794">
    <property type="term" value="C:Golgi apparatus"/>
    <property type="evidence" value="ECO:0007669"/>
    <property type="project" value="TreeGrafter"/>
</dbReference>
<evidence type="ECO:0000256" key="4">
    <source>
        <dbReference type="ARBA" id="ARBA00022679"/>
    </source>
</evidence>
<dbReference type="Pfam" id="PF01793">
    <property type="entry name" value="Glyco_transf_15"/>
    <property type="match status" value="1"/>
</dbReference>
<evidence type="ECO:0000256" key="3">
    <source>
        <dbReference type="ARBA" id="ARBA00022676"/>
    </source>
</evidence>
<dbReference type="SUPFAM" id="SSF53448">
    <property type="entry name" value="Nucleotide-diphospho-sugar transferases"/>
    <property type="match status" value="1"/>
</dbReference>
<dbReference type="FunFam" id="3.90.550.10:FF:000051">
    <property type="entry name" value="Alpha-1,2-mannosyltransferase (Ktr4)"/>
    <property type="match status" value="1"/>
</dbReference>
<accession>A0A0E9NS91</accession>
<evidence type="ECO:0000313" key="8">
    <source>
        <dbReference type="Proteomes" id="UP000033140"/>
    </source>
</evidence>
<proteinExistence type="inferred from homology"/>
<dbReference type="GO" id="GO:0000032">
    <property type="term" value="P:cell wall mannoprotein biosynthetic process"/>
    <property type="evidence" value="ECO:0007669"/>
    <property type="project" value="TreeGrafter"/>
</dbReference>
<evidence type="ECO:0008006" key="9">
    <source>
        <dbReference type="Google" id="ProtNLM"/>
    </source>
</evidence>